<comment type="caution">
    <text evidence="5">The sequence shown here is derived from an EMBL/GenBank/DDBJ whole genome shotgun (WGS) entry which is preliminary data.</text>
</comment>
<evidence type="ECO:0000256" key="3">
    <source>
        <dbReference type="ARBA" id="ARBA00038374"/>
    </source>
</evidence>
<dbReference type="Pfam" id="PF16325">
    <property type="entry name" value="Peptidase_U32_C"/>
    <property type="match status" value="1"/>
</dbReference>
<dbReference type="SUPFAM" id="SSF51366">
    <property type="entry name" value="Ribulose-phoshate binding barrel"/>
    <property type="match status" value="1"/>
</dbReference>
<dbReference type="PANTHER" id="PTHR30217:SF6">
    <property type="entry name" value="TRNA HYDROXYLATION PROTEIN P"/>
    <property type="match status" value="1"/>
</dbReference>
<proteinExistence type="inferred from homology"/>
<protein>
    <submittedName>
        <fullName evidence="5">U32 family peptidase</fullName>
    </submittedName>
</protein>
<keyword evidence="6" id="KW-1185">Reference proteome</keyword>
<keyword evidence="1" id="KW-0645">Protease</keyword>
<sequence>MTERFPGIHRRTRPEVLAPAGNLATLKTAFDFGADAVYFGGQQFGMRSAPKNFTLEDVAEAVQYAHARGGRVFVTCNILPSSAEVASMNEYMGQLGDIGVDALIVTDIGVLMAAREVAPNTQIHISTQAGVTNYQAANALAQLGASRVVLARELSLDAIRELRANTPPDLEVEAFVHGSMCMAFSGRCLISQHTTGRDANHGDCAQSCRYKYHVVEERKPGEFIPVEITDQGTFLFNSNDMNTIKHVDDILDAGVTSLKIEGRAKSAYYVAAMTNAYKTAVNEYMRQRGFETDSGEQLQPFHDQVHKPQTGARPVTPVKFSPWLAQEPNKVTHRTYSTGFYYPDNPASENVKRGGYINTWLLAGIVTKFDAQAQRLYLHAKNKLVPGKEIEILFPGTAPVVMRVPSSGLQDAEGNAVSEINHPAHVFSLPYSGEHSIPEGAMVRVRANLYHGG</sequence>
<name>A0ABU3IC92_9ACTO</name>
<gene>
    <name evidence="5" type="ORF">QS713_07935</name>
</gene>
<reference evidence="5 6" key="1">
    <citation type="submission" date="2023-06" db="EMBL/GenBank/DDBJ databases">
        <title>Draft genome sequence of Gleimia hominis type strain CCUG 57540T.</title>
        <authorList>
            <person name="Salva-Serra F."/>
            <person name="Cardew S."/>
            <person name="Jensie Markopoulos S."/>
            <person name="Ohlen M."/>
            <person name="Inganas E."/>
            <person name="Svensson-Stadler L."/>
            <person name="Moore E.R.B."/>
        </authorList>
    </citation>
    <scope>NUCLEOTIDE SEQUENCE [LARGE SCALE GENOMIC DNA]</scope>
    <source>
        <strain evidence="5 6">CCUG 57540</strain>
    </source>
</reference>
<organism evidence="5 6">
    <name type="scientific">Gleimia hominis</name>
    <dbReference type="NCBI Taxonomy" id="595468"/>
    <lineage>
        <taxon>Bacteria</taxon>
        <taxon>Bacillati</taxon>
        <taxon>Actinomycetota</taxon>
        <taxon>Actinomycetes</taxon>
        <taxon>Actinomycetales</taxon>
        <taxon>Actinomycetaceae</taxon>
        <taxon>Gleimia</taxon>
    </lineage>
</organism>
<accession>A0ABU3IC92</accession>
<dbReference type="InterPro" id="IPR011060">
    <property type="entry name" value="RibuloseP-bd_barrel"/>
</dbReference>
<dbReference type="Proteomes" id="UP001247542">
    <property type="component" value="Unassembled WGS sequence"/>
</dbReference>
<dbReference type="InterPro" id="IPR032525">
    <property type="entry name" value="Peptidase_U32_C"/>
</dbReference>
<evidence type="ECO:0000313" key="6">
    <source>
        <dbReference type="Proteomes" id="UP001247542"/>
    </source>
</evidence>
<dbReference type="RefSeq" id="WP_313274247.1">
    <property type="nucleotide sequence ID" value="NZ_JASXSX010000004.1"/>
</dbReference>
<dbReference type="InterPro" id="IPR001539">
    <property type="entry name" value="Peptidase_U32"/>
</dbReference>
<evidence type="ECO:0000256" key="2">
    <source>
        <dbReference type="ARBA" id="ARBA00022801"/>
    </source>
</evidence>
<dbReference type="EMBL" id="JASXSX010000004">
    <property type="protein sequence ID" value="MDT3767985.1"/>
    <property type="molecule type" value="Genomic_DNA"/>
</dbReference>
<comment type="similarity">
    <text evidence="3">Belongs to the peptidase U32 family.</text>
</comment>
<keyword evidence="2" id="KW-0378">Hydrolase</keyword>
<evidence type="ECO:0000256" key="1">
    <source>
        <dbReference type="ARBA" id="ARBA00022670"/>
    </source>
</evidence>
<dbReference type="Pfam" id="PF01136">
    <property type="entry name" value="Peptidase_U32"/>
    <property type="match status" value="1"/>
</dbReference>
<dbReference type="PANTHER" id="PTHR30217">
    <property type="entry name" value="PEPTIDASE U32 FAMILY"/>
    <property type="match status" value="1"/>
</dbReference>
<evidence type="ECO:0000259" key="4">
    <source>
        <dbReference type="Pfam" id="PF16325"/>
    </source>
</evidence>
<dbReference type="InterPro" id="IPR051454">
    <property type="entry name" value="RNA/ubiquinone_mod_enzymes"/>
</dbReference>
<evidence type="ECO:0000313" key="5">
    <source>
        <dbReference type="EMBL" id="MDT3767985.1"/>
    </source>
</evidence>
<feature type="domain" description="Peptidase family U32 C-terminal" evidence="4">
    <location>
        <begin position="360"/>
        <end position="444"/>
    </location>
</feature>
<dbReference type="PROSITE" id="PS01276">
    <property type="entry name" value="PEPTIDASE_U32"/>
    <property type="match status" value="1"/>
</dbReference>
<dbReference type="Gene3D" id="2.40.30.10">
    <property type="entry name" value="Translation factors"/>
    <property type="match status" value="1"/>
</dbReference>